<reference evidence="5" key="2">
    <citation type="submission" date="2023-04" db="EMBL/GenBank/DDBJ databases">
        <authorList>
            <person name="Bruccoleri R.E."/>
            <person name="Oakeley E.J."/>
            <person name="Faust A.-M."/>
            <person name="Dessus-Babus S."/>
            <person name="Altorfer M."/>
            <person name="Burckhardt D."/>
            <person name="Oertli M."/>
            <person name="Naumann U."/>
            <person name="Petersen F."/>
            <person name="Wong J."/>
        </authorList>
    </citation>
    <scope>NUCLEOTIDE SEQUENCE</scope>
    <source>
        <strain evidence="5">GSM-AAB239-AS_SAM_17_03QT</strain>
        <tissue evidence="5">Leaf</tissue>
    </source>
</reference>
<dbReference type="Proteomes" id="UP001140949">
    <property type="component" value="Unassembled WGS sequence"/>
</dbReference>
<keyword evidence="4" id="KW-0539">Nucleus</keyword>
<sequence length="330" mass="36776">MSGKVAFRNITSIILMGVNTLMNDRTSQIYRPLLEKAVHLSLEIVTLALEKDLFLADFLRPLYQPLDVILSQDHKQIVALLEYVRYSFLPEIQLCSIKVLRILSSRMVGLVQLLLKLNAAKGLVEDFANCLESRFDEFQVIENTEGDTGVLILQLLLDNVSQPSPNITHLLLKYDVDSSVERTILQPKVHYSCLKVILDKLEKLLKPEINSLLYEFAFQDQEETPLLAINVASACSTVSTSEDRNHGGVSSFGGPVPPRPTHPWTGRTTLRALSSCSGKAQNINESKLFVCFLPRSVDNNRLRGLFVPFGLLYEAVVVMGKITGSITGSM</sequence>
<name>A0AAX6GGJ1_IRIPA</name>
<dbReference type="EMBL" id="JANAVB010019800">
    <property type="protein sequence ID" value="KAJ6827840.1"/>
    <property type="molecule type" value="Genomic_DNA"/>
</dbReference>
<dbReference type="InterPro" id="IPR021827">
    <property type="entry name" value="Nup186/Nup192/Nup205"/>
</dbReference>
<protein>
    <submittedName>
        <fullName evidence="5">Nuclear pore complex protein NUP205 isoform X2</fullName>
    </submittedName>
</protein>
<evidence type="ECO:0000313" key="5">
    <source>
        <dbReference type="EMBL" id="KAJ6827840.1"/>
    </source>
</evidence>
<evidence type="ECO:0000313" key="6">
    <source>
        <dbReference type="Proteomes" id="UP001140949"/>
    </source>
</evidence>
<reference evidence="5" key="1">
    <citation type="journal article" date="2023" name="GigaByte">
        <title>Genome assembly of the bearded iris, Iris pallida Lam.</title>
        <authorList>
            <person name="Bruccoleri R.E."/>
            <person name="Oakeley E.J."/>
            <person name="Faust A.M.E."/>
            <person name="Altorfer M."/>
            <person name="Dessus-Babus S."/>
            <person name="Burckhardt D."/>
            <person name="Oertli M."/>
            <person name="Naumann U."/>
            <person name="Petersen F."/>
            <person name="Wong J."/>
        </authorList>
    </citation>
    <scope>NUCLEOTIDE SEQUENCE</scope>
    <source>
        <strain evidence="5">GSM-AAB239-AS_SAM_17_03QT</strain>
    </source>
</reference>
<dbReference type="SUPFAM" id="SSF54928">
    <property type="entry name" value="RNA-binding domain, RBD"/>
    <property type="match status" value="1"/>
</dbReference>
<evidence type="ECO:0000256" key="3">
    <source>
        <dbReference type="ARBA" id="ARBA00022448"/>
    </source>
</evidence>
<dbReference type="PANTHER" id="PTHR31344:SF0">
    <property type="entry name" value="NUCLEAR PORE COMPLEX PROTEIN NUP205"/>
    <property type="match status" value="1"/>
</dbReference>
<accession>A0AAX6GGJ1</accession>
<dbReference type="GO" id="GO:0003676">
    <property type="term" value="F:nucleic acid binding"/>
    <property type="evidence" value="ECO:0007669"/>
    <property type="project" value="InterPro"/>
</dbReference>
<dbReference type="GO" id="GO:0005643">
    <property type="term" value="C:nuclear pore"/>
    <property type="evidence" value="ECO:0007669"/>
    <property type="project" value="InterPro"/>
</dbReference>
<gene>
    <name evidence="5" type="ORF">M6B38_365275</name>
</gene>
<dbReference type="InterPro" id="IPR035979">
    <property type="entry name" value="RBD_domain_sf"/>
</dbReference>
<dbReference type="PANTHER" id="PTHR31344">
    <property type="entry name" value="NUCLEAR PORE COMPLEX PROTEIN NUP205"/>
    <property type="match status" value="1"/>
</dbReference>
<comment type="subcellular location">
    <subcellularLocation>
        <location evidence="1">Nucleus</location>
    </subcellularLocation>
</comment>
<dbReference type="AlphaFoldDB" id="A0AAX6GGJ1"/>
<evidence type="ECO:0000256" key="1">
    <source>
        <dbReference type="ARBA" id="ARBA00004123"/>
    </source>
</evidence>
<evidence type="ECO:0000256" key="2">
    <source>
        <dbReference type="ARBA" id="ARBA00005892"/>
    </source>
</evidence>
<keyword evidence="3" id="KW-0813">Transport</keyword>
<keyword evidence="6" id="KW-1185">Reference proteome</keyword>
<proteinExistence type="inferred from homology"/>
<evidence type="ECO:0000256" key="4">
    <source>
        <dbReference type="ARBA" id="ARBA00023242"/>
    </source>
</evidence>
<comment type="similarity">
    <text evidence="2">Belongs to the NUP186/NUP192/NUP205 family.</text>
</comment>
<comment type="caution">
    <text evidence="5">The sequence shown here is derived from an EMBL/GenBank/DDBJ whole genome shotgun (WGS) entry which is preliminary data.</text>
</comment>
<organism evidence="5 6">
    <name type="scientific">Iris pallida</name>
    <name type="common">Sweet iris</name>
    <dbReference type="NCBI Taxonomy" id="29817"/>
    <lineage>
        <taxon>Eukaryota</taxon>
        <taxon>Viridiplantae</taxon>
        <taxon>Streptophyta</taxon>
        <taxon>Embryophyta</taxon>
        <taxon>Tracheophyta</taxon>
        <taxon>Spermatophyta</taxon>
        <taxon>Magnoliopsida</taxon>
        <taxon>Liliopsida</taxon>
        <taxon>Asparagales</taxon>
        <taxon>Iridaceae</taxon>
        <taxon>Iridoideae</taxon>
        <taxon>Irideae</taxon>
        <taxon>Iris</taxon>
    </lineage>
</organism>